<reference evidence="1 2" key="1">
    <citation type="submission" date="2024-08" db="EMBL/GenBank/DDBJ databases">
        <authorList>
            <person name="Lu H."/>
        </authorList>
    </citation>
    <scope>NUCLEOTIDE SEQUENCE [LARGE SCALE GENOMIC DNA]</scope>
    <source>
        <strain evidence="1 2">LKC17W</strain>
    </source>
</reference>
<organism evidence="1 2">
    <name type="scientific">Pelomonas margarita</name>
    <dbReference type="NCBI Taxonomy" id="3299031"/>
    <lineage>
        <taxon>Bacteria</taxon>
        <taxon>Pseudomonadati</taxon>
        <taxon>Pseudomonadota</taxon>
        <taxon>Betaproteobacteria</taxon>
        <taxon>Burkholderiales</taxon>
        <taxon>Sphaerotilaceae</taxon>
        <taxon>Roseateles</taxon>
    </lineage>
</organism>
<dbReference type="InterPro" id="IPR052945">
    <property type="entry name" value="Mitotic_Regulator"/>
</dbReference>
<comment type="caution">
    <text evidence="1">The sequence shown here is derived from an EMBL/GenBank/DDBJ whole genome shotgun (WGS) entry which is preliminary data.</text>
</comment>
<dbReference type="RefSeq" id="WP_394398923.1">
    <property type="nucleotide sequence ID" value="NZ_JBIGHW010000008.1"/>
</dbReference>
<keyword evidence="2" id="KW-1185">Reference proteome</keyword>
<dbReference type="PANTHER" id="PTHR43628:SF1">
    <property type="entry name" value="CHITIN SYNTHASE REGULATORY FACTOR 2-RELATED"/>
    <property type="match status" value="1"/>
</dbReference>
<dbReference type="Proteomes" id="UP001606301">
    <property type="component" value="Unassembled WGS sequence"/>
</dbReference>
<dbReference type="SUPFAM" id="SSF81901">
    <property type="entry name" value="HCP-like"/>
    <property type="match status" value="1"/>
</dbReference>
<dbReference type="Gene3D" id="1.25.40.10">
    <property type="entry name" value="Tetratricopeptide repeat domain"/>
    <property type="match status" value="1"/>
</dbReference>
<evidence type="ECO:0000313" key="1">
    <source>
        <dbReference type="EMBL" id="MFG6442057.1"/>
    </source>
</evidence>
<dbReference type="SMART" id="SM00671">
    <property type="entry name" value="SEL1"/>
    <property type="match status" value="4"/>
</dbReference>
<dbReference type="InterPro" id="IPR011990">
    <property type="entry name" value="TPR-like_helical_dom_sf"/>
</dbReference>
<protein>
    <submittedName>
        <fullName evidence="1">Tetratricopeptide repeat protein</fullName>
    </submittedName>
</protein>
<name>A0ABW7FL59_9BURK</name>
<dbReference type="EMBL" id="JBIGHW010000008">
    <property type="protein sequence ID" value="MFG6442057.1"/>
    <property type="molecule type" value="Genomic_DNA"/>
</dbReference>
<dbReference type="InterPro" id="IPR006597">
    <property type="entry name" value="Sel1-like"/>
</dbReference>
<dbReference type="Pfam" id="PF08238">
    <property type="entry name" value="Sel1"/>
    <property type="match status" value="4"/>
</dbReference>
<gene>
    <name evidence="1" type="ORF">ACG0Z3_15335</name>
</gene>
<evidence type="ECO:0000313" key="2">
    <source>
        <dbReference type="Proteomes" id="UP001606301"/>
    </source>
</evidence>
<proteinExistence type="predicted"/>
<dbReference type="PANTHER" id="PTHR43628">
    <property type="entry name" value="ACTIVATOR OF C KINASE PROTEIN 1-RELATED"/>
    <property type="match status" value="1"/>
</dbReference>
<sequence length="265" mass="28386">MRLVDPDPHRTDPLDAGLLYFRAAEPDHEQAVYWFRVSADAGNPEGLAMLAYCQLEGLGLPRDPVQARAGLDRASAAGSLTAKFHLGRMLVGGWGGPADATRGIALYTAAASQGHADATFHLAACLEAGWGCLPDRVGAKALFLRAHSLGCRLKAPGLRIRERELPTVRELARRFELDRELDSAIEERQHELALMQELVQLPQRRARKRRRARAARHAAAGSAVGLAQLTRLAAVIGGVAGALAGLIGWRGRGDVPHDAGPTSIA</sequence>
<accession>A0ABW7FL59</accession>